<accession>A0A4Z2FG32</accession>
<sequence length="332" mass="37116">MKNRSFRLTLHQLRALTQLACTLLGLERTLKELVTNMTVVDCTGETPSVKGILKKNREDSDVTTDGKKSTAETLLQMPQVLEFDWRSSFRGLVPHMAHCVRVALEDVCTRSLQQEEDERSSGHASITLSPTTGRTSTSTSTSTSTGDSHLREDSFYSCSERETPKMIATFCAAILTELDALLPLAAACRESSLLEVRSSFVEACGRAAFAMLGRLQERALEVPASAPLRNMPALLATCMYVQQRLEHYHARLKDPNTTATKVPLTLLPVQKCQDTVEAFREQLTSYCIQVCSTCILQDAESHHWADPKPFYEKVEVLMPRASLDFFCRFEEL</sequence>
<dbReference type="AlphaFoldDB" id="A0A4Z2FG32"/>
<protein>
    <submittedName>
        <fullName evidence="2">Uncharacterized protein</fullName>
    </submittedName>
</protein>
<evidence type="ECO:0000313" key="3">
    <source>
        <dbReference type="Proteomes" id="UP000314294"/>
    </source>
</evidence>
<name>A0A4Z2FG32_9TELE</name>
<dbReference type="EMBL" id="SRLO01001211">
    <property type="protein sequence ID" value="TNN40186.1"/>
    <property type="molecule type" value="Genomic_DNA"/>
</dbReference>
<feature type="compositionally biased region" description="Low complexity" evidence="1">
    <location>
        <begin position="127"/>
        <end position="145"/>
    </location>
</feature>
<reference evidence="2 3" key="1">
    <citation type="submission" date="2019-03" db="EMBL/GenBank/DDBJ databases">
        <title>First draft genome of Liparis tanakae, snailfish: a comprehensive survey of snailfish specific genes.</title>
        <authorList>
            <person name="Kim W."/>
            <person name="Song I."/>
            <person name="Jeong J.-H."/>
            <person name="Kim D."/>
            <person name="Kim S."/>
            <person name="Ryu S."/>
            <person name="Song J.Y."/>
            <person name="Lee S.K."/>
        </authorList>
    </citation>
    <scope>NUCLEOTIDE SEQUENCE [LARGE SCALE GENOMIC DNA]</scope>
    <source>
        <tissue evidence="2">Muscle</tissue>
    </source>
</reference>
<dbReference type="PANTHER" id="PTHR33960">
    <property type="entry name" value="SIMILAR TO KIAA0825 PROTEIN"/>
    <property type="match status" value="1"/>
</dbReference>
<proteinExistence type="predicted"/>
<dbReference type="Pfam" id="PF14906">
    <property type="entry name" value="DUF4495"/>
    <property type="match status" value="1"/>
</dbReference>
<dbReference type="InterPro" id="IPR027993">
    <property type="entry name" value="DUF4495"/>
</dbReference>
<evidence type="ECO:0000256" key="1">
    <source>
        <dbReference type="SAM" id="MobiDB-lite"/>
    </source>
</evidence>
<dbReference type="PANTHER" id="PTHR33960:SF1">
    <property type="entry name" value="SIMILAR TO KIAA0825 PROTEIN"/>
    <property type="match status" value="1"/>
</dbReference>
<keyword evidence="3" id="KW-1185">Reference proteome</keyword>
<dbReference type="OrthoDB" id="10007406at2759"/>
<dbReference type="Proteomes" id="UP000314294">
    <property type="component" value="Unassembled WGS sequence"/>
</dbReference>
<evidence type="ECO:0000313" key="2">
    <source>
        <dbReference type="EMBL" id="TNN40186.1"/>
    </source>
</evidence>
<gene>
    <name evidence="2" type="ORF">EYF80_049647</name>
</gene>
<organism evidence="2 3">
    <name type="scientific">Liparis tanakae</name>
    <name type="common">Tanaka's snailfish</name>
    <dbReference type="NCBI Taxonomy" id="230148"/>
    <lineage>
        <taxon>Eukaryota</taxon>
        <taxon>Metazoa</taxon>
        <taxon>Chordata</taxon>
        <taxon>Craniata</taxon>
        <taxon>Vertebrata</taxon>
        <taxon>Euteleostomi</taxon>
        <taxon>Actinopterygii</taxon>
        <taxon>Neopterygii</taxon>
        <taxon>Teleostei</taxon>
        <taxon>Neoteleostei</taxon>
        <taxon>Acanthomorphata</taxon>
        <taxon>Eupercaria</taxon>
        <taxon>Perciformes</taxon>
        <taxon>Cottioidei</taxon>
        <taxon>Cottales</taxon>
        <taxon>Liparidae</taxon>
        <taxon>Liparis</taxon>
    </lineage>
</organism>
<feature type="region of interest" description="Disordered" evidence="1">
    <location>
        <begin position="114"/>
        <end position="151"/>
    </location>
</feature>
<comment type="caution">
    <text evidence="2">The sequence shown here is derived from an EMBL/GenBank/DDBJ whole genome shotgun (WGS) entry which is preliminary data.</text>
</comment>